<dbReference type="Gene3D" id="4.10.240.10">
    <property type="entry name" value="Zn(2)-C6 fungal-type DNA-binding domain"/>
    <property type="match status" value="1"/>
</dbReference>
<dbReference type="CDD" id="cd12148">
    <property type="entry name" value="fungal_TF_MHR"/>
    <property type="match status" value="1"/>
</dbReference>
<feature type="compositionally biased region" description="Polar residues" evidence="6">
    <location>
        <begin position="1"/>
        <end position="39"/>
    </location>
</feature>
<dbReference type="SUPFAM" id="SSF57701">
    <property type="entry name" value="Zn2/Cys6 DNA-binding domain"/>
    <property type="match status" value="1"/>
</dbReference>
<dbReference type="GO" id="GO:0000981">
    <property type="term" value="F:DNA-binding transcription factor activity, RNA polymerase II-specific"/>
    <property type="evidence" value="ECO:0007669"/>
    <property type="project" value="InterPro"/>
</dbReference>
<comment type="subcellular location">
    <subcellularLocation>
        <location evidence="1">Nucleus</location>
    </subcellularLocation>
</comment>
<keyword evidence="9" id="KW-1185">Reference proteome</keyword>
<feature type="compositionally biased region" description="Polar residues" evidence="6">
    <location>
        <begin position="727"/>
        <end position="737"/>
    </location>
</feature>
<dbReference type="InterPro" id="IPR001138">
    <property type="entry name" value="Zn2Cys6_DnaBD"/>
</dbReference>
<keyword evidence="2" id="KW-0479">Metal-binding</keyword>
<organism evidence="8 9">
    <name type="scientific">Amanita thiersii Skay4041</name>
    <dbReference type="NCBI Taxonomy" id="703135"/>
    <lineage>
        <taxon>Eukaryota</taxon>
        <taxon>Fungi</taxon>
        <taxon>Dikarya</taxon>
        <taxon>Basidiomycota</taxon>
        <taxon>Agaricomycotina</taxon>
        <taxon>Agaricomycetes</taxon>
        <taxon>Agaricomycetidae</taxon>
        <taxon>Agaricales</taxon>
        <taxon>Pluteineae</taxon>
        <taxon>Amanitaceae</taxon>
        <taxon>Amanita</taxon>
    </lineage>
</organism>
<feature type="region of interest" description="Disordered" evidence="6">
    <location>
        <begin position="651"/>
        <end position="814"/>
    </location>
</feature>
<feature type="compositionally biased region" description="Low complexity" evidence="6">
    <location>
        <begin position="621"/>
        <end position="635"/>
    </location>
</feature>
<evidence type="ECO:0000256" key="2">
    <source>
        <dbReference type="ARBA" id="ARBA00022723"/>
    </source>
</evidence>
<feature type="region of interest" description="Disordered" evidence="6">
    <location>
        <begin position="838"/>
        <end position="863"/>
    </location>
</feature>
<dbReference type="SMART" id="SM00906">
    <property type="entry name" value="Fungal_trans"/>
    <property type="match status" value="1"/>
</dbReference>
<dbReference type="Proteomes" id="UP000242287">
    <property type="component" value="Unassembled WGS sequence"/>
</dbReference>
<dbReference type="GO" id="GO:0008270">
    <property type="term" value="F:zinc ion binding"/>
    <property type="evidence" value="ECO:0007669"/>
    <property type="project" value="InterPro"/>
</dbReference>
<protein>
    <recommendedName>
        <fullName evidence="7">Zn(2)-C6 fungal-type domain-containing protein</fullName>
    </recommendedName>
</protein>
<dbReference type="OrthoDB" id="2123952at2759"/>
<feature type="compositionally biased region" description="Polar residues" evidence="6">
    <location>
        <begin position="939"/>
        <end position="950"/>
    </location>
</feature>
<dbReference type="Pfam" id="PF04082">
    <property type="entry name" value="Fungal_trans"/>
    <property type="match status" value="1"/>
</dbReference>
<evidence type="ECO:0000313" key="9">
    <source>
        <dbReference type="Proteomes" id="UP000242287"/>
    </source>
</evidence>
<feature type="region of interest" description="Disordered" evidence="6">
    <location>
        <begin position="1"/>
        <end position="46"/>
    </location>
</feature>
<evidence type="ECO:0000259" key="7">
    <source>
        <dbReference type="PROSITE" id="PS50048"/>
    </source>
</evidence>
<feature type="compositionally biased region" description="Polar residues" evidence="6">
    <location>
        <begin position="848"/>
        <end position="861"/>
    </location>
</feature>
<evidence type="ECO:0000256" key="1">
    <source>
        <dbReference type="ARBA" id="ARBA00004123"/>
    </source>
</evidence>
<feature type="compositionally biased region" description="Polar residues" evidence="6">
    <location>
        <begin position="103"/>
        <end position="117"/>
    </location>
</feature>
<dbReference type="STRING" id="703135.A0A2A9NUC9"/>
<dbReference type="InterPro" id="IPR036864">
    <property type="entry name" value="Zn2-C6_fun-type_DNA-bd_sf"/>
</dbReference>
<feature type="compositionally biased region" description="Low complexity" evidence="6">
    <location>
        <begin position="124"/>
        <end position="141"/>
    </location>
</feature>
<feature type="compositionally biased region" description="Polar residues" evidence="6">
    <location>
        <begin position="900"/>
        <end position="926"/>
    </location>
</feature>
<feature type="region of interest" description="Disordered" evidence="6">
    <location>
        <begin position="602"/>
        <end position="638"/>
    </location>
</feature>
<evidence type="ECO:0000256" key="6">
    <source>
        <dbReference type="SAM" id="MobiDB-lite"/>
    </source>
</evidence>
<feature type="compositionally biased region" description="Polar residues" evidence="6">
    <location>
        <begin position="674"/>
        <end position="691"/>
    </location>
</feature>
<feature type="domain" description="Zn(2)-C6 fungal-type" evidence="7">
    <location>
        <begin position="53"/>
        <end position="82"/>
    </location>
</feature>
<dbReference type="CDD" id="cd00067">
    <property type="entry name" value="GAL4"/>
    <property type="match status" value="1"/>
</dbReference>
<dbReference type="Pfam" id="PF00172">
    <property type="entry name" value="Zn_clus"/>
    <property type="match status" value="1"/>
</dbReference>
<keyword evidence="3" id="KW-0805">Transcription regulation</keyword>
<keyword evidence="4" id="KW-0804">Transcription</keyword>
<dbReference type="GO" id="GO:0003677">
    <property type="term" value="F:DNA binding"/>
    <property type="evidence" value="ECO:0007669"/>
    <property type="project" value="InterPro"/>
</dbReference>
<dbReference type="AlphaFoldDB" id="A0A2A9NUC9"/>
<accession>A0A2A9NUC9</accession>
<dbReference type="PROSITE" id="PS50048">
    <property type="entry name" value="ZN2_CY6_FUNGAL_2"/>
    <property type="match status" value="1"/>
</dbReference>
<feature type="compositionally biased region" description="Polar residues" evidence="6">
    <location>
        <begin position="602"/>
        <end position="613"/>
    </location>
</feature>
<keyword evidence="5" id="KW-0539">Nucleus</keyword>
<dbReference type="PANTHER" id="PTHR47338:SF5">
    <property type="entry name" value="ZN(II)2CYS6 TRANSCRIPTION FACTOR (EUROFUNG)"/>
    <property type="match status" value="1"/>
</dbReference>
<feature type="compositionally biased region" description="Basic and acidic residues" evidence="6">
    <location>
        <begin position="800"/>
        <end position="814"/>
    </location>
</feature>
<evidence type="ECO:0000256" key="5">
    <source>
        <dbReference type="ARBA" id="ARBA00023242"/>
    </source>
</evidence>
<dbReference type="PROSITE" id="PS00463">
    <property type="entry name" value="ZN2_CY6_FUNGAL_1"/>
    <property type="match status" value="1"/>
</dbReference>
<dbReference type="PANTHER" id="PTHR47338">
    <property type="entry name" value="ZN(II)2CYS6 TRANSCRIPTION FACTOR (EUROFUNG)-RELATED"/>
    <property type="match status" value="1"/>
</dbReference>
<evidence type="ECO:0000256" key="4">
    <source>
        <dbReference type="ARBA" id="ARBA00023163"/>
    </source>
</evidence>
<feature type="region of interest" description="Disordered" evidence="6">
    <location>
        <begin position="894"/>
        <end position="965"/>
    </location>
</feature>
<reference evidence="8 9" key="1">
    <citation type="submission" date="2014-02" db="EMBL/GenBank/DDBJ databases">
        <title>Transposable element dynamics among asymbiotic and ectomycorrhizal Amanita fungi.</title>
        <authorList>
            <consortium name="DOE Joint Genome Institute"/>
            <person name="Hess J."/>
            <person name="Skrede I."/>
            <person name="Wolfe B."/>
            <person name="LaButti K."/>
            <person name="Ohm R.A."/>
            <person name="Grigoriev I.V."/>
            <person name="Pringle A."/>
        </authorList>
    </citation>
    <scope>NUCLEOTIDE SEQUENCE [LARGE SCALE GENOMIC DNA]</scope>
    <source>
        <strain evidence="8 9">SKay4041</strain>
    </source>
</reference>
<dbReference type="GO" id="GO:0006351">
    <property type="term" value="P:DNA-templated transcription"/>
    <property type="evidence" value="ECO:0007669"/>
    <property type="project" value="InterPro"/>
</dbReference>
<dbReference type="EMBL" id="KZ301983">
    <property type="protein sequence ID" value="PFH51901.1"/>
    <property type="molecule type" value="Genomic_DNA"/>
</dbReference>
<dbReference type="GO" id="GO:0005634">
    <property type="term" value="C:nucleus"/>
    <property type="evidence" value="ECO:0007669"/>
    <property type="project" value="UniProtKB-SubCell"/>
</dbReference>
<feature type="compositionally biased region" description="Polar residues" evidence="6">
    <location>
        <begin position="784"/>
        <end position="799"/>
    </location>
</feature>
<dbReference type="InterPro" id="IPR050815">
    <property type="entry name" value="TF_fung"/>
</dbReference>
<dbReference type="SMART" id="SM00066">
    <property type="entry name" value="GAL4"/>
    <property type="match status" value="1"/>
</dbReference>
<gene>
    <name evidence="8" type="ORF">AMATHDRAFT_58110</name>
</gene>
<evidence type="ECO:0000313" key="8">
    <source>
        <dbReference type="EMBL" id="PFH51901.1"/>
    </source>
</evidence>
<feature type="region of interest" description="Disordered" evidence="6">
    <location>
        <begin position="84"/>
        <end position="187"/>
    </location>
</feature>
<name>A0A2A9NUC9_9AGAR</name>
<evidence type="ECO:0000256" key="3">
    <source>
        <dbReference type="ARBA" id="ARBA00023015"/>
    </source>
</evidence>
<dbReference type="InterPro" id="IPR007219">
    <property type="entry name" value="XnlR_reg_dom"/>
</dbReference>
<feature type="compositionally biased region" description="Polar residues" evidence="6">
    <location>
        <begin position="651"/>
        <end position="660"/>
    </location>
</feature>
<proteinExistence type="predicted"/>
<sequence>MHPNLQSSAASFLTNNLPRVSQSNDQDSPDASHNPNQSPLFMKGPKRKRLAKACDACHKSKRRCDGTAPCSNCYYASKACTYTDASGRPVPAPRPFNPERSDSQIPDSRPQPYTTHYTDAARFNQSHSSPNNYSPSSSAQSMVSDMGEDDSRNGRKRFRSERGNPISPDDIPTDGPISGPSMDRPTSVQLDHSLTRELTNLFFTHCHPARTIIHKPSFSTALSHNQVPLHLIHAICALAAPLSKQPRIRTTPPRFAGKPFAQEALSIMFDGAGRLVCEPNLATAQALCLLQLYDIIMKDKMSWNTRYHDLALQIVKGLGVHIPDNPLLTPIPSPEFIQSSLERESVRRIFWLIHMLDVMASIYFKKPLAISENELRLRLPADETSFELAVHSTLPEYIYLQPIKTQYASEFGHLIRILTIYAKVEYALDTLNGLKDPDPSLNPAAMVVETEERLQEWANSLPDHLRFSEQSLSVQQSMFETSSNNGAWCYCCMHVYYASCLVALNNARQIMQRAPIIKVEPQWAVEMLDQILNMLGDRAKNSLLMCAALWTYIQHCGRDDPQIHVLAREYEDWWGTKMVELVQEWRSRMHPSQQQLYQFLTSSQHTSSKQPNTLKRRISGSRPSLVNNSNNSNHSPILMHSRLTPRHQMYTQGETPNKSVSPPIVSVSGHRNCDTTSSNPSEHHSNGQCNGMSPILFPQHGNDTSRIDLPPPSGIDPSPLDPRHPSPTLNSVNQYQMSRYAEDSRHHNPGGSRHQSDGKDSVRMLSGSNAVRLFGHNSGGIGSGTTLNGTSPEGHSVNQSREHQKTGWDRDRDQIHMGYGARVKKENGYMASSGPFGVAGNGHAMHENPTSESSNVEGKSSQRTHHIVPVSLVGDGLQSLPSLKASGLLDSWTTPRAAEKSSQPSQARVSNGTQQGLPNSQKSPVTQYHKFQGADEPGSETSRNPGTAANSGMPVGLQWLANESR</sequence>